<comment type="similarity">
    <text evidence="1">Belongs to the sigma-70 factor family. ECF subfamily.</text>
</comment>
<dbReference type="Proteomes" id="UP000320672">
    <property type="component" value="Chromosome"/>
</dbReference>
<dbReference type="KEGG" id="rml:FF011L_15630"/>
<dbReference type="InterPro" id="IPR014284">
    <property type="entry name" value="RNA_pol_sigma-70_dom"/>
</dbReference>
<dbReference type="PANTHER" id="PTHR43133">
    <property type="entry name" value="RNA POLYMERASE ECF-TYPE SIGMA FACTO"/>
    <property type="match status" value="1"/>
</dbReference>
<keyword evidence="5" id="KW-0804">Transcription</keyword>
<dbReference type="EMBL" id="CP036262">
    <property type="protein sequence ID" value="QDS92814.1"/>
    <property type="molecule type" value="Genomic_DNA"/>
</dbReference>
<dbReference type="GO" id="GO:0006352">
    <property type="term" value="P:DNA-templated transcription initiation"/>
    <property type="evidence" value="ECO:0007669"/>
    <property type="project" value="InterPro"/>
</dbReference>
<evidence type="ECO:0000313" key="8">
    <source>
        <dbReference type="Proteomes" id="UP000320672"/>
    </source>
</evidence>
<accession>A0A517MD46</accession>
<dbReference type="Gene3D" id="1.10.10.10">
    <property type="entry name" value="Winged helix-like DNA-binding domain superfamily/Winged helix DNA-binding domain"/>
    <property type="match status" value="1"/>
</dbReference>
<keyword evidence="4" id="KW-0238">DNA-binding</keyword>
<dbReference type="InterPro" id="IPR036388">
    <property type="entry name" value="WH-like_DNA-bd_sf"/>
</dbReference>
<dbReference type="SUPFAM" id="SSF88659">
    <property type="entry name" value="Sigma3 and sigma4 domains of RNA polymerase sigma factors"/>
    <property type="match status" value="1"/>
</dbReference>
<keyword evidence="3" id="KW-0731">Sigma factor</keyword>
<organism evidence="7 8">
    <name type="scientific">Roseimaritima multifibrata</name>
    <dbReference type="NCBI Taxonomy" id="1930274"/>
    <lineage>
        <taxon>Bacteria</taxon>
        <taxon>Pseudomonadati</taxon>
        <taxon>Planctomycetota</taxon>
        <taxon>Planctomycetia</taxon>
        <taxon>Pirellulales</taxon>
        <taxon>Pirellulaceae</taxon>
        <taxon>Roseimaritima</taxon>
    </lineage>
</organism>
<reference evidence="7 8" key="1">
    <citation type="submission" date="2019-02" db="EMBL/GenBank/DDBJ databases">
        <title>Deep-cultivation of Planctomycetes and their phenomic and genomic characterization uncovers novel biology.</title>
        <authorList>
            <person name="Wiegand S."/>
            <person name="Jogler M."/>
            <person name="Boedeker C."/>
            <person name="Pinto D."/>
            <person name="Vollmers J."/>
            <person name="Rivas-Marin E."/>
            <person name="Kohn T."/>
            <person name="Peeters S.H."/>
            <person name="Heuer A."/>
            <person name="Rast P."/>
            <person name="Oberbeckmann S."/>
            <person name="Bunk B."/>
            <person name="Jeske O."/>
            <person name="Meyerdierks A."/>
            <person name="Storesund J.E."/>
            <person name="Kallscheuer N."/>
            <person name="Luecker S."/>
            <person name="Lage O.M."/>
            <person name="Pohl T."/>
            <person name="Merkel B.J."/>
            <person name="Hornburger P."/>
            <person name="Mueller R.-W."/>
            <person name="Bruemmer F."/>
            <person name="Labrenz M."/>
            <person name="Spormann A.M."/>
            <person name="Op den Camp H."/>
            <person name="Overmann J."/>
            <person name="Amann R."/>
            <person name="Jetten M.S.M."/>
            <person name="Mascher T."/>
            <person name="Medema M.H."/>
            <person name="Devos D.P."/>
            <person name="Kaster A.-K."/>
            <person name="Ovreas L."/>
            <person name="Rohde M."/>
            <person name="Galperin M.Y."/>
            <person name="Jogler C."/>
        </authorList>
    </citation>
    <scope>NUCLEOTIDE SEQUENCE [LARGE SCALE GENOMIC DNA]</scope>
    <source>
        <strain evidence="7 8">FF011L</strain>
    </source>
</reference>
<evidence type="ECO:0000256" key="2">
    <source>
        <dbReference type="ARBA" id="ARBA00023015"/>
    </source>
</evidence>
<dbReference type="GO" id="GO:0016987">
    <property type="term" value="F:sigma factor activity"/>
    <property type="evidence" value="ECO:0007669"/>
    <property type="project" value="UniProtKB-KW"/>
</dbReference>
<dbReference type="GO" id="GO:0003677">
    <property type="term" value="F:DNA binding"/>
    <property type="evidence" value="ECO:0007669"/>
    <property type="project" value="UniProtKB-KW"/>
</dbReference>
<dbReference type="OrthoDB" id="276109at2"/>
<dbReference type="InterPro" id="IPR053812">
    <property type="entry name" value="HTH_Sigma70_ECF-like"/>
</dbReference>
<dbReference type="RefSeq" id="WP_145351009.1">
    <property type="nucleotide sequence ID" value="NZ_CP036262.1"/>
</dbReference>
<dbReference type="AlphaFoldDB" id="A0A517MD46"/>
<dbReference type="SUPFAM" id="SSF88946">
    <property type="entry name" value="Sigma2 domain of RNA polymerase sigma factors"/>
    <property type="match status" value="1"/>
</dbReference>
<proteinExistence type="inferred from homology"/>
<evidence type="ECO:0000256" key="5">
    <source>
        <dbReference type="ARBA" id="ARBA00023163"/>
    </source>
</evidence>
<keyword evidence="8" id="KW-1185">Reference proteome</keyword>
<name>A0A517MD46_9BACT</name>
<feature type="domain" description="RNA polymerase sigma-70 ECF-like HTH" evidence="6">
    <location>
        <begin position="10"/>
        <end position="191"/>
    </location>
</feature>
<evidence type="ECO:0000256" key="4">
    <source>
        <dbReference type="ARBA" id="ARBA00023125"/>
    </source>
</evidence>
<dbReference type="InterPro" id="IPR039425">
    <property type="entry name" value="RNA_pol_sigma-70-like"/>
</dbReference>
<sequence>MPEHSPTAERLLQQAQAGDDCALACLFNQHRGRLRNLLAFRMDKHLHARLDPSDILQESFLTVARRIGEYDQETKVSFFVWVRAITMDRLLYAYRQHITTQKRDARRDLSLECQVGENATSMSIAVALLANGTSQLGQLIRKEQTAKLLERLSEMDAVDQEIIAMRVFEGLTNGEAAEALDITKRAASKRFVRAIRRLRIVISDIPGMKKVL</sequence>
<dbReference type="PANTHER" id="PTHR43133:SF8">
    <property type="entry name" value="RNA POLYMERASE SIGMA FACTOR HI_1459-RELATED"/>
    <property type="match status" value="1"/>
</dbReference>
<evidence type="ECO:0000259" key="6">
    <source>
        <dbReference type="Pfam" id="PF07638"/>
    </source>
</evidence>
<gene>
    <name evidence="7" type="ORF">FF011L_15630</name>
</gene>
<evidence type="ECO:0000256" key="1">
    <source>
        <dbReference type="ARBA" id="ARBA00010641"/>
    </source>
</evidence>
<evidence type="ECO:0000256" key="3">
    <source>
        <dbReference type="ARBA" id="ARBA00023082"/>
    </source>
</evidence>
<dbReference type="InterPro" id="IPR013324">
    <property type="entry name" value="RNA_pol_sigma_r3/r4-like"/>
</dbReference>
<dbReference type="NCBIfam" id="TIGR02937">
    <property type="entry name" value="sigma70-ECF"/>
    <property type="match status" value="1"/>
</dbReference>
<dbReference type="Pfam" id="PF07638">
    <property type="entry name" value="Sigma70_ECF"/>
    <property type="match status" value="1"/>
</dbReference>
<dbReference type="InterPro" id="IPR013325">
    <property type="entry name" value="RNA_pol_sigma_r2"/>
</dbReference>
<protein>
    <submittedName>
        <fullName evidence="7">RNA polymerase sigma factor</fullName>
    </submittedName>
</protein>
<evidence type="ECO:0000313" key="7">
    <source>
        <dbReference type="EMBL" id="QDS92814.1"/>
    </source>
</evidence>
<keyword evidence="2" id="KW-0805">Transcription regulation</keyword>
<dbReference type="Gene3D" id="1.10.1740.10">
    <property type="match status" value="1"/>
</dbReference>